<feature type="non-terminal residue" evidence="1">
    <location>
        <position position="1"/>
    </location>
</feature>
<dbReference type="EMBL" id="QJKJ01007201">
    <property type="protein sequence ID" value="RDX83924.1"/>
    <property type="molecule type" value="Genomic_DNA"/>
</dbReference>
<dbReference type="Gene3D" id="3.30.70.270">
    <property type="match status" value="1"/>
</dbReference>
<dbReference type="Proteomes" id="UP000257109">
    <property type="component" value="Unassembled WGS sequence"/>
</dbReference>
<proteinExistence type="predicted"/>
<reference evidence="1" key="1">
    <citation type="submission" date="2018-05" db="EMBL/GenBank/DDBJ databases">
        <title>Draft genome of Mucuna pruriens seed.</title>
        <authorList>
            <person name="Nnadi N.E."/>
            <person name="Vos R."/>
            <person name="Hasami M.H."/>
            <person name="Devisetty U.K."/>
            <person name="Aguiy J.C."/>
        </authorList>
    </citation>
    <scope>NUCLEOTIDE SEQUENCE [LARGE SCALE GENOMIC DNA]</scope>
    <source>
        <strain evidence="1">JCA_2017</strain>
    </source>
</reference>
<dbReference type="AlphaFoldDB" id="A0A371G023"/>
<keyword evidence="2" id="KW-1185">Reference proteome</keyword>
<dbReference type="InterPro" id="IPR050951">
    <property type="entry name" value="Retrovirus_Pol_polyprotein"/>
</dbReference>
<dbReference type="OrthoDB" id="1432876at2759"/>
<evidence type="ECO:0008006" key="3">
    <source>
        <dbReference type="Google" id="ProtNLM"/>
    </source>
</evidence>
<evidence type="ECO:0000313" key="1">
    <source>
        <dbReference type="EMBL" id="RDX83924.1"/>
    </source>
</evidence>
<dbReference type="SUPFAM" id="SSF56672">
    <property type="entry name" value="DNA/RNA polymerases"/>
    <property type="match status" value="1"/>
</dbReference>
<dbReference type="PANTHER" id="PTHR37984">
    <property type="entry name" value="PROTEIN CBG26694"/>
    <property type="match status" value="1"/>
</dbReference>
<name>A0A371G023_MUCPR</name>
<sequence>MHRILIEEEAWPIRQQQRWLNPTILDVVKKEVTKLLVVGIIYPISNSQWNYMEVFMNDFTVYANSFGACLENLSKVLMRCIDTNLVLNFEKFHFMVIEGIVLGHLVSNKGIEVDKSKIDTITCLLHPASLREKSDAKLRLILWMLLLQEFNIEIRDEKSAENSIVDHLSWIERVSNPMSIRDEFPDEQLLHINMAIPWFADICNFVAASLFPPKASRLYKVRLKSDAKYYILDDPYLWRLCNDQVICKCILDVEIKLVLQFCHAAFGDDLYGSTRIGQKVLNCGFYWSTIFKDAYQFVSTCKKC</sequence>
<dbReference type="Gene3D" id="1.10.340.70">
    <property type="match status" value="1"/>
</dbReference>
<dbReference type="InterPro" id="IPR043128">
    <property type="entry name" value="Rev_trsase/Diguanyl_cyclase"/>
</dbReference>
<dbReference type="InterPro" id="IPR043502">
    <property type="entry name" value="DNA/RNA_pol_sf"/>
</dbReference>
<dbReference type="PANTHER" id="PTHR37984:SF5">
    <property type="entry name" value="PROTEIN NYNRIN-LIKE"/>
    <property type="match status" value="1"/>
</dbReference>
<organism evidence="1 2">
    <name type="scientific">Mucuna pruriens</name>
    <name type="common">Velvet bean</name>
    <name type="synonym">Dolichos pruriens</name>
    <dbReference type="NCBI Taxonomy" id="157652"/>
    <lineage>
        <taxon>Eukaryota</taxon>
        <taxon>Viridiplantae</taxon>
        <taxon>Streptophyta</taxon>
        <taxon>Embryophyta</taxon>
        <taxon>Tracheophyta</taxon>
        <taxon>Spermatophyta</taxon>
        <taxon>Magnoliopsida</taxon>
        <taxon>eudicotyledons</taxon>
        <taxon>Gunneridae</taxon>
        <taxon>Pentapetalae</taxon>
        <taxon>rosids</taxon>
        <taxon>fabids</taxon>
        <taxon>Fabales</taxon>
        <taxon>Fabaceae</taxon>
        <taxon>Papilionoideae</taxon>
        <taxon>50 kb inversion clade</taxon>
        <taxon>NPAAA clade</taxon>
        <taxon>indigoferoid/millettioid clade</taxon>
        <taxon>Phaseoleae</taxon>
        <taxon>Mucuna</taxon>
    </lineage>
</organism>
<protein>
    <recommendedName>
        <fullName evidence="3">Retrovirus-related Pol polyprotein</fullName>
    </recommendedName>
</protein>
<dbReference type="Gene3D" id="3.10.10.10">
    <property type="entry name" value="HIV Type 1 Reverse Transcriptase, subunit A, domain 1"/>
    <property type="match status" value="1"/>
</dbReference>
<evidence type="ECO:0000313" key="2">
    <source>
        <dbReference type="Proteomes" id="UP000257109"/>
    </source>
</evidence>
<gene>
    <name evidence="1" type="ORF">CR513_35100</name>
</gene>
<comment type="caution">
    <text evidence="1">The sequence shown here is derived from an EMBL/GenBank/DDBJ whole genome shotgun (WGS) entry which is preliminary data.</text>
</comment>
<accession>A0A371G023</accession>